<reference evidence="6" key="4">
    <citation type="journal article" date="2018" name="Nat. Plants">
        <title>Whole-genome landscape of Medicago truncatula symbiotic genes.</title>
        <authorList>
            <person name="Pecrix Y."/>
            <person name="Gamas P."/>
            <person name="Carrere S."/>
        </authorList>
    </citation>
    <scope>NUCLEOTIDE SEQUENCE</scope>
    <source>
        <tissue evidence="6">Leaves</tissue>
    </source>
</reference>
<dbReference type="GO" id="GO:0006952">
    <property type="term" value="P:defense response"/>
    <property type="evidence" value="ECO:0007669"/>
    <property type="project" value="UniProtKB-KW"/>
</dbReference>
<dbReference type="Proteomes" id="UP000002051">
    <property type="component" value="Chromosome 5"/>
</dbReference>
<dbReference type="EnsemblPlants" id="AET00519">
    <property type="protein sequence ID" value="AET00519"/>
    <property type="gene ID" value="MTR_5g092950"/>
</dbReference>
<evidence type="ECO:0000259" key="3">
    <source>
        <dbReference type="Pfam" id="PF23559"/>
    </source>
</evidence>
<reference evidence="5 8" key="1">
    <citation type="journal article" date="2011" name="Nature">
        <title>The Medicago genome provides insight into the evolution of rhizobial symbioses.</title>
        <authorList>
            <person name="Young N.D."/>
            <person name="Debelle F."/>
            <person name="Oldroyd G.E."/>
            <person name="Geurts R."/>
            <person name="Cannon S.B."/>
            <person name="Udvardi M.K."/>
            <person name="Benedito V.A."/>
            <person name="Mayer K.F."/>
            <person name="Gouzy J."/>
            <person name="Schoof H."/>
            <person name="Van de Peer Y."/>
            <person name="Proost S."/>
            <person name="Cook D.R."/>
            <person name="Meyers B.C."/>
            <person name="Spannagl M."/>
            <person name="Cheung F."/>
            <person name="De Mita S."/>
            <person name="Krishnakumar V."/>
            <person name="Gundlach H."/>
            <person name="Zhou S."/>
            <person name="Mudge J."/>
            <person name="Bharti A.K."/>
            <person name="Murray J.D."/>
            <person name="Naoumkina M.A."/>
            <person name="Rosen B."/>
            <person name="Silverstein K.A."/>
            <person name="Tang H."/>
            <person name="Rombauts S."/>
            <person name="Zhao P.X."/>
            <person name="Zhou P."/>
            <person name="Barbe V."/>
            <person name="Bardou P."/>
            <person name="Bechner M."/>
            <person name="Bellec A."/>
            <person name="Berger A."/>
            <person name="Berges H."/>
            <person name="Bidwell S."/>
            <person name="Bisseling T."/>
            <person name="Choisne N."/>
            <person name="Couloux A."/>
            <person name="Denny R."/>
            <person name="Deshpande S."/>
            <person name="Dai X."/>
            <person name="Doyle J.J."/>
            <person name="Dudez A.M."/>
            <person name="Farmer A.D."/>
            <person name="Fouteau S."/>
            <person name="Franken C."/>
            <person name="Gibelin C."/>
            <person name="Gish J."/>
            <person name="Goldstein S."/>
            <person name="Gonzalez A.J."/>
            <person name="Green P.J."/>
            <person name="Hallab A."/>
            <person name="Hartog M."/>
            <person name="Hua A."/>
            <person name="Humphray S.J."/>
            <person name="Jeong D.H."/>
            <person name="Jing Y."/>
            <person name="Jocker A."/>
            <person name="Kenton S.M."/>
            <person name="Kim D.J."/>
            <person name="Klee K."/>
            <person name="Lai H."/>
            <person name="Lang C."/>
            <person name="Lin S."/>
            <person name="Macmil S.L."/>
            <person name="Magdelenat G."/>
            <person name="Matthews L."/>
            <person name="McCorrison J."/>
            <person name="Monaghan E.L."/>
            <person name="Mun J.H."/>
            <person name="Najar F.Z."/>
            <person name="Nicholson C."/>
            <person name="Noirot C."/>
            <person name="O'Bleness M."/>
            <person name="Paule C.R."/>
            <person name="Poulain J."/>
            <person name="Prion F."/>
            <person name="Qin B."/>
            <person name="Qu C."/>
            <person name="Retzel E.F."/>
            <person name="Riddle C."/>
            <person name="Sallet E."/>
            <person name="Samain S."/>
            <person name="Samson N."/>
            <person name="Sanders I."/>
            <person name="Saurat O."/>
            <person name="Scarpelli C."/>
            <person name="Schiex T."/>
            <person name="Segurens B."/>
            <person name="Severin A.J."/>
            <person name="Sherrier D.J."/>
            <person name="Shi R."/>
            <person name="Sims S."/>
            <person name="Singer S.R."/>
            <person name="Sinharoy S."/>
            <person name="Sterck L."/>
            <person name="Viollet A."/>
            <person name="Wang B.B."/>
            <person name="Wang K."/>
            <person name="Wang M."/>
            <person name="Wang X."/>
            <person name="Warfsmann J."/>
            <person name="Weissenbach J."/>
            <person name="White D.D."/>
            <person name="White J.D."/>
            <person name="Wiley G.B."/>
            <person name="Wincker P."/>
            <person name="Xing Y."/>
            <person name="Yang L."/>
            <person name="Yao Z."/>
            <person name="Ying F."/>
            <person name="Zhai J."/>
            <person name="Zhou L."/>
            <person name="Zuber A."/>
            <person name="Denarie J."/>
            <person name="Dixon R.A."/>
            <person name="May G.D."/>
            <person name="Schwartz D.C."/>
            <person name="Rogers J."/>
            <person name="Quetier F."/>
            <person name="Town C.D."/>
            <person name="Roe B.A."/>
        </authorList>
    </citation>
    <scope>NUCLEOTIDE SEQUENCE [LARGE SCALE GENOMIC DNA]</scope>
    <source>
        <strain evidence="5">A17</strain>
        <strain evidence="7 8">cv. Jemalong A17</strain>
    </source>
</reference>
<dbReference type="InterPro" id="IPR032675">
    <property type="entry name" value="LRR_dom_sf"/>
</dbReference>
<dbReference type="HOGENOM" id="CLU_000837_35_6_1"/>
<evidence type="ECO:0000313" key="6">
    <source>
        <dbReference type="EMBL" id="RHN57796.1"/>
    </source>
</evidence>
<dbReference type="PANTHER" id="PTHR23155:SF1052">
    <property type="entry name" value="DISEASE RESISTANCE PROTEIN RPM1"/>
    <property type="match status" value="1"/>
</dbReference>
<evidence type="ECO:0000313" key="5">
    <source>
        <dbReference type="EMBL" id="AET00519.2"/>
    </source>
</evidence>
<dbReference type="Pfam" id="PF23598">
    <property type="entry name" value="LRR_14"/>
    <property type="match status" value="1"/>
</dbReference>
<evidence type="ECO:0000313" key="8">
    <source>
        <dbReference type="Proteomes" id="UP000002051"/>
    </source>
</evidence>
<sequence>MYPEDYEVKSKRVILQWIAEGFVKEESGKTLEEVAEVYLTELIRRSLVQVSSIRIDGKTKSCFVHDLIRMMIHEKCEELSFCKHFNEDGHSSLSGTLRRLSVTTNSSDFIARIENSHIRSLQLFTNKNLDESMVNRILKKHRTLKVLDFQDDSLIIDFKHFRSLVHLKYLSFKIRSEQHQNVLPKWIGLLLNLETLDLRASYYCSVIPKDISKLRKLRHLMGYKMCLSKWKDVIGCMESLQTLSAVKIGKGGIELIKELRKLRQLRKLNLFYARAEHFSALSSSLNEMRHLKKLSIVSGWGQDFVYDVIDLHLVSPPPMLRKLKLCGKLKKFPEWVPQLKNLVKFDLANSFLNDDPIKYLENMLNMLSLSIIYNAYEGESLHFHDGGCQNLKELYIGGLLNVNSIVIDKGALHSLKLFELFHIPNLKTVPSGIQHLEKLEVLHVPYELLA</sequence>
<evidence type="ECO:0000259" key="4">
    <source>
        <dbReference type="Pfam" id="PF23598"/>
    </source>
</evidence>
<dbReference type="SUPFAM" id="SSF52058">
    <property type="entry name" value="L domain-like"/>
    <property type="match status" value="1"/>
</dbReference>
<accession>G7K3I7</accession>
<dbReference type="PANTHER" id="PTHR23155">
    <property type="entry name" value="DISEASE RESISTANCE PROTEIN RP"/>
    <property type="match status" value="1"/>
</dbReference>
<organism evidence="5 8">
    <name type="scientific">Medicago truncatula</name>
    <name type="common">Barrel medic</name>
    <name type="synonym">Medicago tribuloides</name>
    <dbReference type="NCBI Taxonomy" id="3880"/>
    <lineage>
        <taxon>Eukaryota</taxon>
        <taxon>Viridiplantae</taxon>
        <taxon>Streptophyta</taxon>
        <taxon>Embryophyta</taxon>
        <taxon>Tracheophyta</taxon>
        <taxon>Spermatophyta</taxon>
        <taxon>Magnoliopsida</taxon>
        <taxon>eudicotyledons</taxon>
        <taxon>Gunneridae</taxon>
        <taxon>Pentapetalae</taxon>
        <taxon>rosids</taxon>
        <taxon>fabids</taxon>
        <taxon>Fabales</taxon>
        <taxon>Fabaceae</taxon>
        <taxon>Papilionoideae</taxon>
        <taxon>50 kb inversion clade</taxon>
        <taxon>NPAAA clade</taxon>
        <taxon>Hologalegina</taxon>
        <taxon>IRL clade</taxon>
        <taxon>Trifolieae</taxon>
        <taxon>Medicago</taxon>
    </lineage>
</organism>
<dbReference type="InterPro" id="IPR036388">
    <property type="entry name" value="WH-like_DNA-bd_sf"/>
</dbReference>
<gene>
    <name evidence="7" type="primary">11435460</name>
    <name evidence="5" type="ordered locus">MTR_5g092950</name>
    <name evidence="6" type="ORF">MtrunA17_Chr5g0444301</name>
</gene>
<keyword evidence="2" id="KW-0611">Plant defense</keyword>
<dbReference type="FunFam" id="1.10.10.10:FF:000322">
    <property type="entry name" value="Probable disease resistance protein At1g63360"/>
    <property type="match status" value="1"/>
</dbReference>
<name>G7K3I7_MEDTR</name>
<dbReference type="InterPro" id="IPR044974">
    <property type="entry name" value="Disease_R_plants"/>
</dbReference>
<dbReference type="EMBL" id="CM001221">
    <property type="protein sequence ID" value="AET00519.2"/>
    <property type="molecule type" value="Genomic_DNA"/>
</dbReference>
<evidence type="ECO:0000313" key="7">
    <source>
        <dbReference type="EnsemblPlants" id="AET00519"/>
    </source>
</evidence>
<dbReference type="AlphaFoldDB" id="G7K3I7"/>
<dbReference type="Gene3D" id="3.80.10.10">
    <property type="entry name" value="Ribonuclease Inhibitor"/>
    <property type="match status" value="1"/>
</dbReference>
<dbReference type="PaxDb" id="3880-AET00519"/>
<dbReference type="eggNOG" id="KOG4658">
    <property type="taxonomic scope" value="Eukaryota"/>
</dbReference>
<dbReference type="Pfam" id="PF23559">
    <property type="entry name" value="WHD_DRP"/>
    <property type="match status" value="1"/>
</dbReference>
<accession>A0A0C3XU30</accession>
<reference evidence="7" key="3">
    <citation type="submission" date="2015-04" db="UniProtKB">
        <authorList>
            <consortium name="EnsemblPlants"/>
        </authorList>
    </citation>
    <scope>IDENTIFICATION</scope>
    <source>
        <strain evidence="7">cv. Jemalong A17</strain>
    </source>
</reference>
<dbReference type="InterPro" id="IPR058922">
    <property type="entry name" value="WHD_DRP"/>
</dbReference>
<keyword evidence="1" id="KW-0677">Repeat</keyword>
<evidence type="ECO:0000256" key="1">
    <source>
        <dbReference type="ARBA" id="ARBA00022737"/>
    </source>
</evidence>
<dbReference type="Proteomes" id="UP000265566">
    <property type="component" value="Chromosome 5"/>
</dbReference>
<dbReference type="Gene3D" id="1.10.10.10">
    <property type="entry name" value="Winged helix-like DNA-binding domain superfamily/Winged helix DNA-binding domain"/>
    <property type="match status" value="1"/>
</dbReference>
<protein>
    <submittedName>
        <fullName evidence="5">LRR and NB-ARC domain disease resistance protein, putative</fullName>
    </submittedName>
    <submittedName>
        <fullName evidence="6">Putative leucine-rich repeat domain, L domain-containing protein</fullName>
    </submittedName>
</protein>
<dbReference type="Gramene" id="rna33384">
    <property type="protein sequence ID" value="RHN57796.1"/>
    <property type="gene ID" value="gene33384"/>
</dbReference>
<feature type="domain" description="Disease resistance R13L4/SHOC-2-like LRR" evidence="4">
    <location>
        <begin position="117"/>
        <end position="444"/>
    </location>
</feature>
<feature type="domain" description="Disease resistance protein winged helix" evidence="3">
    <location>
        <begin position="1"/>
        <end position="70"/>
    </location>
</feature>
<keyword evidence="8" id="KW-1185">Reference proteome</keyword>
<evidence type="ECO:0000256" key="2">
    <source>
        <dbReference type="ARBA" id="ARBA00022821"/>
    </source>
</evidence>
<reference evidence="5 8" key="2">
    <citation type="journal article" date="2014" name="BMC Genomics">
        <title>An improved genome release (version Mt4.0) for the model legume Medicago truncatula.</title>
        <authorList>
            <person name="Tang H."/>
            <person name="Krishnakumar V."/>
            <person name="Bidwell S."/>
            <person name="Rosen B."/>
            <person name="Chan A."/>
            <person name="Zhou S."/>
            <person name="Gentzbittel L."/>
            <person name="Childs K.L."/>
            <person name="Yandell M."/>
            <person name="Gundlach H."/>
            <person name="Mayer K.F."/>
            <person name="Schwartz D.C."/>
            <person name="Town C.D."/>
        </authorList>
    </citation>
    <scope>GENOME REANNOTATION</scope>
    <source>
        <strain evidence="7 8">cv. Jemalong A17</strain>
    </source>
</reference>
<dbReference type="OrthoDB" id="1434014at2759"/>
<dbReference type="KEGG" id="mtr:11435460"/>
<dbReference type="EMBL" id="PSQE01000005">
    <property type="protein sequence ID" value="RHN57796.1"/>
    <property type="molecule type" value="Genomic_DNA"/>
</dbReference>
<dbReference type="InterPro" id="IPR055414">
    <property type="entry name" value="LRR_R13L4/SHOC2-like"/>
</dbReference>
<proteinExistence type="predicted"/>